<dbReference type="RefSeq" id="WP_353896316.1">
    <property type="nucleotide sequence ID" value="NZ_JBEVCJ010000012.1"/>
</dbReference>
<evidence type="ECO:0000256" key="1">
    <source>
        <dbReference type="ARBA" id="ARBA00006226"/>
    </source>
</evidence>
<dbReference type="PIRSF" id="PIRSF029218">
    <property type="entry name" value="ParE"/>
    <property type="match status" value="1"/>
</dbReference>
<proteinExistence type="inferred from homology"/>
<protein>
    <recommendedName>
        <fullName evidence="3">Toxin</fullName>
    </recommendedName>
</protein>
<organism evidence="4 5">
    <name type="scientific">Aliikangiella maris</name>
    <dbReference type="NCBI Taxonomy" id="3162458"/>
    <lineage>
        <taxon>Bacteria</taxon>
        <taxon>Pseudomonadati</taxon>
        <taxon>Pseudomonadota</taxon>
        <taxon>Gammaproteobacteria</taxon>
        <taxon>Oceanospirillales</taxon>
        <taxon>Pleioneaceae</taxon>
        <taxon>Aliikangiella</taxon>
    </lineage>
</organism>
<dbReference type="Gene3D" id="3.30.2310.20">
    <property type="entry name" value="RelE-like"/>
    <property type="match status" value="1"/>
</dbReference>
<evidence type="ECO:0000256" key="2">
    <source>
        <dbReference type="ARBA" id="ARBA00022649"/>
    </source>
</evidence>
<keyword evidence="5" id="KW-1185">Reference proteome</keyword>
<evidence type="ECO:0000256" key="3">
    <source>
        <dbReference type="PIRNR" id="PIRNR029218"/>
    </source>
</evidence>
<dbReference type="InterPro" id="IPR028344">
    <property type="entry name" value="ParE1/4"/>
</dbReference>
<dbReference type="Proteomes" id="UP001548189">
    <property type="component" value="Unassembled WGS sequence"/>
</dbReference>
<evidence type="ECO:0000313" key="4">
    <source>
        <dbReference type="EMBL" id="MET1255732.1"/>
    </source>
</evidence>
<comment type="similarity">
    <text evidence="1 3">Belongs to the RelE toxin family.</text>
</comment>
<reference evidence="4 5" key="1">
    <citation type="submission" date="2024-06" db="EMBL/GenBank/DDBJ databases">
        <authorList>
            <person name="Li F."/>
        </authorList>
    </citation>
    <scope>NUCLEOTIDE SEQUENCE [LARGE SCALE GENOMIC DNA]</scope>
    <source>
        <strain evidence="4 5">GXAS 311</strain>
    </source>
</reference>
<gene>
    <name evidence="4" type="ORF">ABVT43_11400</name>
</gene>
<dbReference type="InterPro" id="IPR035093">
    <property type="entry name" value="RelE/ParE_toxin_dom_sf"/>
</dbReference>
<evidence type="ECO:0000313" key="5">
    <source>
        <dbReference type="Proteomes" id="UP001548189"/>
    </source>
</evidence>
<dbReference type="PANTHER" id="PTHR33755">
    <property type="entry name" value="TOXIN PARE1-RELATED"/>
    <property type="match status" value="1"/>
</dbReference>
<dbReference type="InterPro" id="IPR051803">
    <property type="entry name" value="TA_system_RelE-like_toxin"/>
</dbReference>
<dbReference type="Pfam" id="PF05016">
    <property type="entry name" value="ParE_toxin"/>
    <property type="match status" value="1"/>
</dbReference>
<accession>A0ABV2BUW9</accession>
<dbReference type="EMBL" id="JBEVCJ010000012">
    <property type="protein sequence ID" value="MET1255732.1"/>
    <property type="molecule type" value="Genomic_DNA"/>
</dbReference>
<sequence>MLNIYKLALAKQDLIDVWLYTFNEWGEIQADKYLDGLESSLRLLAEQPLICRERTEFDPPVRIYHHEHHMVVYLVVESGINIIRVLHKNMDVGQQLEQ</sequence>
<name>A0ABV2BUW9_9GAMM</name>
<keyword evidence="2" id="KW-1277">Toxin-antitoxin system</keyword>
<comment type="caution">
    <text evidence="4">The sequence shown here is derived from an EMBL/GenBank/DDBJ whole genome shotgun (WGS) entry which is preliminary data.</text>
</comment>
<dbReference type="InterPro" id="IPR007712">
    <property type="entry name" value="RelE/ParE_toxin"/>
</dbReference>
<dbReference type="PANTHER" id="PTHR33755:SF9">
    <property type="entry name" value="TOXIN PARE1"/>
    <property type="match status" value="1"/>
</dbReference>